<evidence type="ECO:0000256" key="1">
    <source>
        <dbReference type="SAM" id="Phobius"/>
    </source>
</evidence>
<dbReference type="Pfam" id="PF21922">
    <property type="entry name" value="PBP_dimer_2"/>
    <property type="match status" value="1"/>
</dbReference>
<feature type="domain" description="Penicillin-binding protein transpeptidase" evidence="2">
    <location>
        <begin position="151"/>
        <end position="459"/>
    </location>
</feature>
<dbReference type="GO" id="GO:0008658">
    <property type="term" value="F:penicillin binding"/>
    <property type="evidence" value="ECO:0007669"/>
    <property type="project" value="InterPro"/>
</dbReference>
<dbReference type="GO" id="GO:0071555">
    <property type="term" value="P:cell wall organization"/>
    <property type="evidence" value="ECO:0007669"/>
    <property type="project" value="TreeGrafter"/>
</dbReference>
<evidence type="ECO:0000313" key="4">
    <source>
        <dbReference type="EMBL" id="MBU3804128.1"/>
    </source>
</evidence>
<dbReference type="Gene3D" id="3.40.710.10">
    <property type="entry name" value="DD-peptidase/beta-lactamase superfamily"/>
    <property type="match status" value="1"/>
</dbReference>
<dbReference type="AlphaFoldDB" id="A0A9E2KBS7"/>
<dbReference type="GO" id="GO:0071972">
    <property type="term" value="F:peptidoglycan L,D-transpeptidase activity"/>
    <property type="evidence" value="ECO:0007669"/>
    <property type="project" value="TreeGrafter"/>
</dbReference>
<dbReference type="Proteomes" id="UP000824229">
    <property type="component" value="Unassembled WGS sequence"/>
</dbReference>
<organism evidence="4 5">
    <name type="scientific">Candidatus Cellulosilyticum pullistercoris</name>
    <dbReference type="NCBI Taxonomy" id="2838521"/>
    <lineage>
        <taxon>Bacteria</taxon>
        <taxon>Bacillati</taxon>
        <taxon>Bacillota</taxon>
        <taxon>Clostridia</taxon>
        <taxon>Lachnospirales</taxon>
        <taxon>Cellulosilyticaceae</taxon>
        <taxon>Cellulosilyticum</taxon>
    </lineage>
</organism>
<dbReference type="Gene3D" id="3.90.1310.10">
    <property type="entry name" value="Penicillin-binding protein 2a (Domain 2)"/>
    <property type="match status" value="1"/>
</dbReference>
<evidence type="ECO:0000259" key="3">
    <source>
        <dbReference type="Pfam" id="PF21922"/>
    </source>
</evidence>
<dbReference type="GO" id="GO:0005886">
    <property type="term" value="C:plasma membrane"/>
    <property type="evidence" value="ECO:0007669"/>
    <property type="project" value="TreeGrafter"/>
</dbReference>
<evidence type="ECO:0000259" key="2">
    <source>
        <dbReference type="Pfam" id="PF00905"/>
    </source>
</evidence>
<keyword evidence="1" id="KW-0472">Membrane</keyword>
<dbReference type="InterPro" id="IPR050515">
    <property type="entry name" value="Beta-lactam/transpept"/>
</dbReference>
<keyword evidence="1" id="KW-0812">Transmembrane</keyword>
<feature type="transmembrane region" description="Helical" evidence="1">
    <location>
        <begin position="7"/>
        <end position="31"/>
    </location>
</feature>
<dbReference type="SUPFAM" id="SSF56601">
    <property type="entry name" value="beta-lactamase/transpeptidase-like"/>
    <property type="match status" value="1"/>
</dbReference>
<dbReference type="InterPro" id="IPR012338">
    <property type="entry name" value="Beta-lactam/transpept-like"/>
</dbReference>
<reference evidence="4" key="1">
    <citation type="journal article" date="2021" name="PeerJ">
        <title>Extensive microbial diversity within the chicken gut microbiome revealed by metagenomics and culture.</title>
        <authorList>
            <person name="Gilroy R."/>
            <person name="Ravi A."/>
            <person name="Getino M."/>
            <person name="Pursley I."/>
            <person name="Horton D.L."/>
            <person name="Alikhan N.F."/>
            <person name="Baker D."/>
            <person name="Gharbi K."/>
            <person name="Hall N."/>
            <person name="Watson M."/>
            <person name="Adriaenssens E.M."/>
            <person name="Foster-Nyarko E."/>
            <person name="Jarju S."/>
            <person name="Secka A."/>
            <person name="Antonio M."/>
            <person name="Oren A."/>
            <person name="Chaudhuri R.R."/>
            <person name="La Ragione R."/>
            <person name="Hildebrand F."/>
            <person name="Pallen M.J."/>
        </authorList>
    </citation>
    <scope>NUCLEOTIDE SEQUENCE</scope>
    <source>
        <strain evidence="4">B5-657</strain>
    </source>
</reference>
<dbReference type="InterPro" id="IPR001460">
    <property type="entry name" value="PCN-bd_Tpept"/>
</dbReference>
<accession>A0A9E2KBS7</accession>
<dbReference type="EMBL" id="JAHLFQ010000113">
    <property type="protein sequence ID" value="MBU3804128.1"/>
    <property type="molecule type" value="Genomic_DNA"/>
</dbReference>
<proteinExistence type="predicted"/>
<reference evidence="4" key="2">
    <citation type="submission" date="2021-04" db="EMBL/GenBank/DDBJ databases">
        <authorList>
            <person name="Gilroy R."/>
        </authorList>
    </citation>
    <scope>NUCLEOTIDE SEQUENCE</scope>
    <source>
        <strain evidence="4">B5-657</strain>
    </source>
</reference>
<feature type="domain" description="Penicillin binding protein A dimerisation" evidence="3">
    <location>
        <begin position="55"/>
        <end position="105"/>
    </location>
</feature>
<dbReference type="Pfam" id="PF00905">
    <property type="entry name" value="Transpeptidase"/>
    <property type="match status" value="1"/>
</dbReference>
<protein>
    <submittedName>
        <fullName evidence="4">Penicillin-binding protein 2</fullName>
    </submittedName>
</protein>
<name>A0A9E2KBS7_9FIRM</name>
<keyword evidence="1" id="KW-1133">Transmembrane helix</keyword>
<gene>
    <name evidence="4" type="ORF">H9872_05150</name>
</gene>
<sequence>MKQDRKIIYTVAAIFMIIFAILIGYLVYFTIFKKKEMSMHTQNNRLNHLESEVIRGNIYDSKRRLLATTDEDENRVYPYGNLYAHVIGYSQYGKTGIEALANSELLYPNYSFLSIFKMASMNEKFKGRDVVLTLEHKYQSAIAEAMGDKRGGVVVLEATTGKIKAMYSSPNFDPNQIEMNWSELNSDEENSPLLNRATRGLYPPGSIFKVITTLAYMRQSNTLDFHYNCTGSISGDNYTIKCYNGTAHGEVDLSQAFAKSCNSYFVALSESLPDGALKAVAESLGFNGSLDVDFGYSSSRFNLTSSDSAFEKAATAIGQGKTLTTPIHMAMLAAAIANDGVSMKPYLIEYAMKQNGQIKDRNMPVVGETLMTEEEAYTLQELMEGVLDFGTAVTLPEKGLVVGGKTGTAQNETEEDHSWFMGYAKDPNDESKAPIAFAVVVEGGGRGAQALSISNSILEAYRSSN</sequence>
<comment type="caution">
    <text evidence="4">The sequence shown here is derived from an EMBL/GenBank/DDBJ whole genome shotgun (WGS) entry which is preliminary data.</text>
</comment>
<evidence type="ECO:0000313" key="5">
    <source>
        <dbReference type="Proteomes" id="UP000824229"/>
    </source>
</evidence>
<dbReference type="PANTHER" id="PTHR30627">
    <property type="entry name" value="PEPTIDOGLYCAN D,D-TRANSPEPTIDASE"/>
    <property type="match status" value="1"/>
</dbReference>
<dbReference type="PANTHER" id="PTHR30627:SF24">
    <property type="entry name" value="PENICILLIN-BINDING PROTEIN 4B"/>
    <property type="match status" value="1"/>
</dbReference>
<dbReference type="InterPro" id="IPR054120">
    <property type="entry name" value="PBPA_dimer"/>
</dbReference>